<dbReference type="Pfam" id="PF01488">
    <property type="entry name" value="Shikimate_DH"/>
    <property type="match status" value="1"/>
</dbReference>
<dbReference type="GO" id="GO:0004764">
    <property type="term" value="F:shikimate 3-dehydrogenase (NADP+) activity"/>
    <property type="evidence" value="ECO:0007669"/>
    <property type="project" value="UniProtKB-UniRule"/>
</dbReference>
<evidence type="ECO:0000259" key="9">
    <source>
        <dbReference type="Pfam" id="PF01488"/>
    </source>
</evidence>
<evidence type="ECO:0000256" key="1">
    <source>
        <dbReference type="ARBA" id="ARBA00004871"/>
    </source>
</evidence>
<dbReference type="EMBL" id="OMOF01000214">
    <property type="protein sequence ID" value="SPF43539.1"/>
    <property type="molecule type" value="Genomic_DNA"/>
</dbReference>
<feature type="domain" description="Quinate/shikimate 5-dehydrogenase/glutamyl-tRNA reductase" evidence="9">
    <location>
        <begin position="113"/>
        <end position="165"/>
    </location>
</feature>
<evidence type="ECO:0000313" key="13">
    <source>
        <dbReference type="Proteomes" id="UP000238916"/>
    </source>
</evidence>
<feature type="binding site" evidence="8">
    <location>
        <position position="102"/>
    </location>
    <ligand>
        <name>shikimate</name>
        <dbReference type="ChEBI" id="CHEBI:36208"/>
    </ligand>
</feature>
<dbReference type="InterPro" id="IPR013708">
    <property type="entry name" value="Shikimate_DH-bd_N"/>
</dbReference>
<dbReference type="HAMAP" id="MF_00222">
    <property type="entry name" value="Shikimate_DH_AroE"/>
    <property type="match status" value="1"/>
</dbReference>
<evidence type="ECO:0000256" key="2">
    <source>
        <dbReference type="ARBA" id="ARBA00012962"/>
    </source>
</evidence>
<dbReference type="Gene3D" id="3.40.50.720">
    <property type="entry name" value="NAD(P)-binding Rossmann-like Domain"/>
    <property type="match status" value="1"/>
</dbReference>
<reference evidence="13" key="1">
    <citation type="submission" date="2018-02" db="EMBL/GenBank/DDBJ databases">
        <authorList>
            <person name="Hausmann B."/>
        </authorList>
    </citation>
    <scope>NUCLEOTIDE SEQUENCE [LARGE SCALE GENOMIC DNA]</scope>
    <source>
        <strain evidence="13">Peat soil MAG SbF1</strain>
    </source>
</reference>
<evidence type="ECO:0000259" key="11">
    <source>
        <dbReference type="Pfam" id="PF18317"/>
    </source>
</evidence>
<dbReference type="GO" id="GO:0019632">
    <property type="term" value="P:shikimate metabolic process"/>
    <property type="evidence" value="ECO:0007669"/>
    <property type="project" value="InterPro"/>
</dbReference>
<dbReference type="Pfam" id="PF18317">
    <property type="entry name" value="SDH_C"/>
    <property type="match status" value="1"/>
</dbReference>
<feature type="binding site" evidence="8">
    <location>
        <begin position="15"/>
        <end position="17"/>
    </location>
    <ligand>
        <name>shikimate</name>
        <dbReference type="ChEBI" id="CHEBI:36208"/>
    </ligand>
</feature>
<dbReference type="InterPro" id="IPR011342">
    <property type="entry name" value="Shikimate_DH"/>
</dbReference>
<dbReference type="UniPathway" id="UPA00053">
    <property type="reaction ID" value="UER00087"/>
</dbReference>
<name>A0A2U3KVF1_9FIRM</name>
<dbReference type="OrthoDB" id="9792692at2"/>
<comment type="catalytic activity">
    <reaction evidence="7 8">
        <text>shikimate + NADP(+) = 3-dehydroshikimate + NADPH + H(+)</text>
        <dbReference type="Rhea" id="RHEA:17737"/>
        <dbReference type="ChEBI" id="CHEBI:15378"/>
        <dbReference type="ChEBI" id="CHEBI:16630"/>
        <dbReference type="ChEBI" id="CHEBI:36208"/>
        <dbReference type="ChEBI" id="CHEBI:57783"/>
        <dbReference type="ChEBI" id="CHEBI:58349"/>
        <dbReference type="EC" id="1.1.1.25"/>
    </reaction>
</comment>
<evidence type="ECO:0000256" key="8">
    <source>
        <dbReference type="HAMAP-Rule" id="MF_00222"/>
    </source>
</evidence>
<dbReference type="Proteomes" id="UP000238916">
    <property type="component" value="Unassembled WGS sequence"/>
</dbReference>
<dbReference type="GO" id="GO:0009423">
    <property type="term" value="P:chorismate biosynthetic process"/>
    <property type="evidence" value="ECO:0007669"/>
    <property type="project" value="UniProtKB-UniRule"/>
</dbReference>
<evidence type="ECO:0000313" key="12">
    <source>
        <dbReference type="EMBL" id="SPF43539.1"/>
    </source>
</evidence>
<feature type="binding site" evidence="8">
    <location>
        <position position="238"/>
    </location>
    <ligand>
        <name>NADP(+)</name>
        <dbReference type="ChEBI" id="CHEBI:58349"/>
    </ligand>
</feature>
<keyword evidence="6 8" id="KW-0057">Aromatic amino acid biosynthesis</keyword>
<evidence type="ECO:0000256" key="4">
    <source>
        <dbReference type="ARBA" id="ARBA00022857"/>
    </source>
</evidence>
<dbReference type="InterPro" id="IPR006151">
    <property type="entry name" value="Shikm_DH/Glu-tRNA_Rdtase"/>
</dbReference>
<dbReference type="InterPro" id="IPR041121">
    <property type="entry name" value="SDH_C"/>
</dbReference>
<keyword evidence="4 8" id="KW-0521">NADP</keyword>
<comment type="pathway">
    <text evidence="1 8">Metabolic intermediate biosynthesis; chorismate biosynthesis; chorismate from D-erythrose 4-phosphate and phosphoenolpyruvate: step 4/7.</text>
</comment>
<feature type="active site" description="Proton acceptor" evidence="8">
    <location>
        <position position="66"/>
    </location>
</feature>
<evidence type="ECO:0000256" key="3">
    <source>
        <dbReference type="ARBA" id="ARBA00022605"/>
    </source>
</evidence>
<dbReference type="SUPFAM" id="SSF53223">
    <property type="entry name" value="Aminoacid dehydrogenase-like, N-terminal domain"/>
    <property type="match status" value="1"/>
</dbReference>
<dbReference type="GO" id="GO:0008652">
    <property type="term" value="P:amino acid biosynthetic process"/>
    <property type="evidence" value="ECO:0007669"/>
    <property type="project" value="UniProtKB-KW"/>
</dbReference>
<dbReference type="Gene3D" id="3.40.50.10860">
    <property type="entry name" value="Leucine Dehydrogenase, chain A, domain 1"/>
    <property type="match status" value="1"/>
</dbReference>
<comment type="caution">
    <text evidence="8">Lacks conserved residue(s) required for the propagation of feature annotation.</text>
</comment>
<evidence type="ECO:0000256" key="5">
    <source>
        <dbReference type="ARBA" id="ARBA00023002"/>
    </source>
</evidence>
<gene>
    <name evidence="8 12" type="primary">aroE</name>
    <name evidence="12" type="ORF">SBF1_2910011</name>
</gene>
<feature type="domain" description="SDH C-terminal" evidence="11">
    <location>
        <begin position="238"/>
        <end position="268"/>
    </location>
</feature>
<feature type="domain" description="Shikimate dehydrogenase substrate binding N-terminal" evidence="10">
    <location>
        <begin position="7"/>
        <end position="89"/>
    </location>
</feature>
<comment type="subunit">
    <text evidence="8">Homodimer.</text>
</comment>
<evidence type="ECO:0000256" key="6">
    <source>
        <dbReference type="ARBA" id="ARBA00023141"/>
    </source>
</evidence>
<dbReference type="PANTHER" id="PTHR21089">
    <property type="entry name" value="SHIKIMATE DEHYDROGENASE"/>
    <property type="match status" value="1"/>
</dbReference>
<dbReference type="GO" id="GO:0009073">
    <property type="term" value="P:aromatic amino acid family biosynthetic process"/>
    <property type="evidence" value="ECO:0007669"/>
    <property type="project" value="UniProtKB-KW"/>
</dbReference>
<feature type="binding site" evidence="8">
    <location>
        <position position="87"/>
    </location>
    <ligand>
        <name>shikimate</name>
        <dbReference type="ChEBI" id="CHEBI:36208"/>
    </ligand>
</feature>
<dbReference type="GO" id="GO:0005829">
    <property type="term" value="C:cytosol"/>
    <property type="evidence" value="ECO:0007669"/>
    <property type="project" value="TreeGrafter"/>
</dbReference>
<keyword evidence="3 8" id="KW-0028">Amino-acid biosynthesis</keyword>
<protein>
    <recommendedName>
        <fullName evidence="2 8">Shikimate dehydrogenase (NADP(+))</fullName>
        <shortName evidence="8">SDH</shortName>
        <ecNumber evidence="2 8">1.1.1.25</ecNumber>
    </recommendedName>
</protein>
<dbReference type="InterPro" id="IPR046346">
    <property type="entry name" value="Aminoacid_DH-like_N_sf"/>
</dbReference>
<dbReference type="GO" id="GO:0050661">
    <property type="term" value="F:NADP binding"/>
    <property type="evidence" value="ECO:0007669"/>
    <property type="project" value="InterPro"/>
</dbReference>
<evidence type="ECO:0000259" key="10">
    <source>
        <dbReference type="Pfam" id="PF08501"/>
    </source>
</evidence>
<comment type="function">
    <text evidence="8">Involved in the biosynthesis of the chorismate, which leads to the biosynthesis of aromatic amino acids. Catalyzes the reversible NADPH linked reduction of 3-dehydroshikimate (DHSA) to yield shikimate (SA).</text>
</comment>
<feature type="binding site" evidence="8">
    <location>
        <position position="245"/>
    </location>
    <ligand>
        <name>shikimate</name>
        <dbReference type="ChEBI" id="CHEBI:36208"/>
    </ligand>
</feature>
<dbReference type="AlphaFoldDB" id="A0A2U3KVF1"/>
<dbReference type="NCBIfam" id="TIGR00507">
    <property type="entry name" value="aroE"/>
    <property type="match status" value="1"/>
</dbReference>
<accession>A0A2U3KVF1</accession>
<dbReference type="EC" id="1.1.1.25" evidence="2 8"/>
<dbReference type="InterPro" id="IPR036291">
    <property type="entry name" value="NAD(P)-bd_dom_sf"/>
</dbReference>
<keyword evidence="5 8" id="KW-0560">Oxidoreductase</keyword>
<proteinExistence type="inferred from homology"/>
<dbReference type="Pfam" id="PF08501">
    <property type="entry name" value="Shikimate_dh_N"/>
    <property type="match status" value="1"/>
</dbReference>
<dbReference type="PANTHER" id="PTHR21089:SF1">
    <property type="entry name" value="BIFUNCTIONAL 3-DEHYDROQUINATE DEHYDRATASE_SHIKIMATE DEHYDROGENASE, CHLOROPLASTIC"/>
    <property type="match status" value="1"/>
</dbReference>
<dbReference type="InterPro" id="IPR022893">
    <property type="entry name" value="Shikimate_DH_fam"/>
</dbReference>
<organism evidence="12 13">
    <name type="scientific">Candidatus Desulfosporosinus infrequens</name>
    <dbReference type="NCBI Taxonomy" id="2043169"/>
    <lineage>
        <taxon>Bacteria</taxon>
        <taxon>Bacillati</taxon>
        <taxon>Bacillota</taxon>
        <taxon>Clostridia</taxon>
        <taxon>Eubacteriales</taxon>
        <taxon>Desulfitobacteriaceae</taxon>
        <taxon>Desulfosporosinus</taxon>
    </lineage>
</organism>
<dbReference type="CDD" id="cd01065">
    <property type="entry name" value="NAD_bind_Shikimate_DH"/>
    <property type="match status" value="1"/>
</dbReference>
<dbReference type="SUPFAM" id="SSF51735">
    <property type="entry name" value="NAD(P)-binding Rossmann-fold domains"/>
    <property type="match status" value="1"/>
</dbReference>
<feature type="binding site" evidence="8">
    <location>
        <position position="62"/>
    </location>
    <ligand>
        <name>shikimate</name>
        <dbReference type="ChEBI" id="CHEBI:36208"/>
    </ligand>
</feature>
<comment type="similarity">
    <text evidence="8">Belongs to the shikimate dehydrogenase family.</text>
</comment>
<sequence length="279" mass="30083">MEKHYAVIGHPIEHSFSPAMHQAGYEVLGVNAKYHRFDVEPSHLTEAVEGLCALGFSGWNVTLPHKEHILSLLDTLTPQAKRAGAVNTVKIQEGKRIGHNTDGLGFVRSVEGELNGFKGKKAVLLGAGGAAKGIALALAEQGMKVHILNRKLARSEALVEVLQREGGTATAGVLAPGGWLEEVDLLVQTTSVGLHGEPFPFSVQGISKQALVVDIIFNPSETAFLQEAKQQGCRTLNGLGMLLYQGAYAWEFWLGGQAPVEAMGQALKDQLMRRMLNIF</sequence>
<feature type="binding site" evidence="8">
    <location>
        <begin position="126"/>
        <end position="130"/>
    </location>
    <ligand>
        <name>NADP(+)</name>
        <dbReference type="ChEBI" id="CHEBI:58349"/>
    </ligand>
</feature>
<feature type="binding site" evidence="8">
    <location>
        <position position="215"/>
    </location>
    <ligand>
        <name>NADP(+)</name>
        <dbReference type="ChEBI" id="CHEBI:58349"/>
    </ligand>
</feature>
<evidence type="ECO:0000256" key="7">
    <source>
        <dbReference type="ARBA" id="ARBA00049442"/>
    </source>
</evidence>